<keyword evidence="2" id="KW-1185">Reference proteome</keyword>
<accession>A0ABW2FA35</accession>
<evidence type="ECO:0000313" key="2">
    <source>
        <dbReference type="Proteomes" id="UP001596378"/>
    </source>
</evidence>
<sequence>MRKVVAGTHGASHSWAVGSGGAWTLRGYVYSSDSEASGNTFPLLPEATRRHRLPAVGFVRLPCCVEKTPTFCQLQVYKLHPQFQFFVVDGCQNIFRSQQIDLIAVSVQLPQDARYTRFASLYLLEQPRFLFLKPGILREQFLPRPFFGQFSHPFTTKKTPAITQHVGVADVLFVQLFSCFF</sequence>
<evidence type="ECO:0000313" key="1">
    <source>
        <dbReference type="EMBL" id="MFC7149087.1"/>
    </source>
</evidence>
<dbReference type="Proteomes" id="UP001596378">
    <property type="component" value="Unassembled WGS sequence"/>
</dbReference>
<comment type="caution">
    <text evidence="1">The sequence shown here is derived from an EMBL/GenBank/DDBJ whole genome shotgun (WGS) entry which is preliminary data.</text>
</comment>
<proteinExistence type="predicted"/>
<reference evidence="2" key="1">
    <citation type="journal article" date="2019" name="Int. J. Syst. Evol. Microbiol.">
        <title>The Global Catalogue of Microorganisms (GCM) 10K type strain sequencing project: providing services to taxonomists for standard genome sequencing and annotation.</title>
        <authorList>
            <consortium name="The Broad Institute Genomics Platform"/>
            <consortium name="The Broad Institute Genome Sequencing Center for Infectious Disease"/>
            <person name="Wu L."/>
            <person name="Ma J."/>
        </authorList>
    </citation>
    <scope>NUCLEOTIDE SEQUENCE [LARGE SCALE GENOMIC DNA]</scope>
    <source>
        <strain evidence="2">KCTC 12907</strain>
    </source>
</reference>
<protein>
    <submittedName>
        <fullName evidence="1">Uncharacterized protein</fullName>
    </submittedName>
</protein>
<name>A0ABW2FA35_9BACL</name>
<dbReference type="EMBL" id="JBHTAI010000006">
    <property type="protein sequence ID" value="MFC7149087.1"/>
    <property type="molecule type" value="Genomic_DNA"/>
</dbReference>
<organism evidence="1 2">
    <name type="scientific">Cohnella cellulosilytica</name>
    <dbReference type="NCBI Taxonomy" id="986710"/>
    <lineage>
        <taxon>Bacteria</taxon>
        <taxon>Bacillati</taxon>
        <taxon>Bacillota</taxon>
        <taxon>Bacilli</taxon>
        <taxon>Bacillales</taxon>
        <taxon>Paenibacillaceae</taxon>
        <taxon>Cohnella</taxon>
    </lineage>
</organism>
<gene>
    <name evidence="1" type="ORF">ACFQMJ_11150</name>
</gene>